<dbReference type="RefSeq" id="WP_007475038.1">
    <property type="nucleotide sequence ID" value="NZ_ABCJ01000007.1"/>
</dbReference>
<dbReference type="InterPro" id="IPR057219">
    <property type="entry name" value="DUF7897"/>
</dbReference>
<organism evidence="3 4">
    <name type="scientific">Caminibacter mediatlanticus TB-2</name>
    <dbReference type="NCBI Taxonomy" id="391592"/>
    <lineage>
        <taxon>Bacteria</taxon>
        <taxon>Pseudomonadati</taxon>
        <taxon>Campylobacterota</taxon>
        <taxon>Epsilonproteobacteria</taxon>
        <taxon>Nautiliales</taxon>
        <taxon>Nautiliaceae</taxon>
        <taxon>Caminibacter</taxon>
    </lineage>
</organism>
<comment type="caution">
    <text evidence="3">The sequence shown here is derived from an EMBL/GenBank/DDBJ whole genome shotgun (WGS) entry which is preliminary data.</text>
</comment>
<evidence type="ECO:0000256" key="1">
    <source>
        <dbReference type="SAM" id="Coils"/>
    </source>
</evidence>
<evidence type="ECO:0000259" key="2">
    <source>
        <dbReference type="Pfam" id="PF25448"/>
    </source>
</evidence>
<name>A0AAI9AGW0_9BACT</name>
<dbReference type="EMBL" id="ABCJ01000007">
    <property type="protein sequence ID" value="EDM23259.1"/>
    <property type="molecule type" value="Genomic_DNA"/>
</dbReference>
<evidence type="ECO:0000313" key="4">
    <source>
        <dbReference type="Proteomes" id="UP000003288"/>
    </source>
</evidence>
<protein>
    <submittedName>
        <fullName evidence="3">CiaB protein</fullName>
    </submittedName>
</protein>
<keyword evidence="1" id="KW-0175">Coiled coil</keyword>
<dbReference type="Proteomes" id="UP000003288">
    <property type="component" value="Unassembled WGS sequence"/>
</dbReference>
<proteinExistence type="predicted"/>
<reference evidence="3 4" key="1">
    <citation type="journal article" date="2011" name="Stand. Genomic Sci.">
        <title>Draft genome sequence of Caminibacter mediatlanticus strain TB-2, an epsilonproteobacterium isolated from a deep-sea hydrothermal vent.</title>
        <authorList>
            <person name="Giovannelli D."/>
            <person name="Ferriera S."/>
            <person name="Johnson J."/>
            <person name="Kravitz S."/>
            <person name="Perez-Rodriguez I."/>
            <person name="Ricci J."/>
            <person name="O'Brien C."/>
            <person name="Voordeckers J.W."/>
            <person name="Bini E."/>
            <person name="Vetriani C."/>
        </authorList>
    </citation>
    <scope>NUCLEOTIDE SEQUENCE [LARGE SCALE GENOMIC DNA]</scope>
    <source>
        <strain evidence="3 4">TB-2</strain>
    </source>
</reference>
<accession>A0AAI9AGW0</accession>
<feature type="coiled-coil region" evidence="1">
    <location>
        <begin position="193"/>
        <end position="220"/>
    </location>
</feature>
<dbReference type="Pfam" id="PF25448">
    <property type="entry name" value="DUF7897"/>
    <property type="match status" value="1"/>
</dbReference>
<dbReference type="NCBIfam" id="NF033805">
    <property type="entry name" value="invasion_CiaB"/>
    <property type="match status" value="1"/>
</dbReference>
<evidence type="ECO:0000313" key="3">
    <source>
        <dbReference type="EMBL" id="EDM23259.1"/>
    </source>
</evidence>
<dbReference type="AlphaFoldDB" id="A0AAI9AGW0"/>
<gene>
    <name evidence="3" type="ORF">CMTB2_06161</name>
</gene>
<sequence>MFLEKAYKIVRKRDEKINSYFKKLPEELQSLFEAILKELGLEVNEENMLALKKRFLHLREDSIMNLLKQGNFSKEDIFEIQNDLYILTRNFWIKEHEKLINELAPFVGPFYAEILRGVHKIGIVFSKWQPHWNKHIIQTINEELSLEFAGDEAKIMAFLMDNNLLDKVDNKISERCYSVLVKGEEGFVAKTYVEVFEEEVNEAVRAIDELILNLEKLEDEYKIEWILYFNAIKTALLEKSRSEAIKKWSNVDKIWMDIKSPIQVGHPLEYYEDKYRKAVALELDVRIKNPNLKSKVKENIIKMYKKYCKDERLLNNGLSNIEKTQLYISLPATFYGAELNGLFSAQVVPNDEYVSLEKGKKIFAFVDKVYEDIKARPKMALSYEILGKEFMDNFYKDLEDKEKFIKVYDITTIGHEFGHILWVDSDSEIVMNKSGMFKNIEEFKATTGGLMAFFESEDENLIEAILDDTIKRAVSLIAWMEVDEVLPYYIEGLIHLTGLFESGTINFNGTNLEYNYNNYEKLKEWYKKTYLKLADIYLKKEDAKKFLDEFIYKDKNYYPLNKNADFFVRYYYKRYKEIGNKIYGEKNES</sequence>
<feature type="domain" description="DUF7897" evidence="2">
    <location>
        <begin position="4"/>
        <end position="582"/>
    </location>
</feature>